<evidence type="ECO:0000256" key="11">
    <source>
        <dbReference type="SAM" id="MobiDB-lite"/>
    </source>
</evidence>
<feature type="compositionally biased region" description="Basic and acidic residues" evidence="11">
    <location>
        <begin position="585"/>
        <end position="596"/>
    </location>
</feature>
<evidence type="ECO:0000259" key="13">
    <source>
        <dbReference type="PROSITE" id="PS51352"/>
    </source>
</evidence>
<dbReference type="InterPro" id="IPR042568">
    <property type="entry name" value="QSOX_FAD-bd_sf"/>
</dbReference>
<evidence type="ECO:0000313" key="14">
    <source>
        <dbReference type="EMBL" id="CAD7279185.1"/>
    </source>
</evidence>
<dbReference type="GO" id="GO:0003756">
    <property type="term" value="F:protein disulfide isomerase activity"/>
    <property type="evidence" value="ECO:0007669"/>
    <property type="project" value="TreeGrafter"/>
</dbReference>
<keyword evidence="6 10" id="KW-0560">Oxidoreductase</keyword>
<protein>
    <recommendedName>
        <fullName evidence="10">Sulfhydryl oxidase</fullName>
        <ecNumber evidence="10">1.8.3.2</ecNumber>
    </recommendedName>
</protein>
<dbReference type="SUPFAM" id="SSF52833">
    <property type="entry name" value="Thioredoxin-like"/>
    <property type="match status" value="1"/>
</dbReference>
<dbReference type="Gene3D" id="1.20.120.310">
    <property type="entry name" value="ERV/ALR sulfhydryl oxidase domain"/>
    <property type="match status" value="1"/>
</dbReference>
<evidence type="ECO:0000256" key="6">
    <source>
        <dbReference type="ARBA" id="ARBA00023002"/>
    </source>
</evidence>
<organism evidence="14">
    <name type="scientific">Notodromas monacha</name>
    <dbReference type="NCBI Taxonomy" id="399045"/>
    <lineage>
        <taxon>Eukaryota</taxon>
        <taxon>Metazoa</taxon>
        <taxon>Ecdysozoa</taxon>
        <taxon>Arthropoda</taxon>
        <taxon>Crustacea</taxon>
        <taxon>Oligostraca</taxon>
        <taxon>Ostracoda</taxon>
        <taxon>Podocopa</taxon>
        <taxon>Podocopida</taxon>
        <taxon>Cypridocopina</taxon>
        <taxon>Cypridoidea</taxon>
        <taxon>Cyprididae</taxon>
        <taxon>Notodromas</taxon>
    </lineage>
</organism>
<evidence type="ECO:0000259" key="12">
    <source>
        <dbReference type="PROSITE" id="PS51324"/>
    </source>
</evidence>
<dbReference type="Pfam" id="PF04777">
    <property type="entry name" value="Evr1_Alr"/>
    <property type="match status" value="1"/>
</dbReference>
<evidence type="ECO:0000256" key="10">
    <source>
        <dbReference type="RuleBase" id="RU371123"/>
    </source>
</evidence>
<evidence type="ECO:0000256" key="7">
    <source>
        <dbReference type="ARBA" id="ARBA00023157"/>
    </source>
</evidence>
<feature type="domain" description="Thioredoxin" evidence="13">
    <location>
        <begin position="24"/>
        <end position="154"/>
    </location>
</feature>
<dbReference type="InterPro" id="IPR036774">
    <property type="entry name" value="ERV/ALR_sulphydryl_oxid_sf"/>
</dbReference>
<evidence type="ECO:0000256" key="5">
    <source>
        <dbReference type="ARBA" id="ARBA00022827"/>
    </source>
</evidence>
<dbReference type="EMBL" id="OA883572">
    <property type="protein sequence ID" value="CAD7279185.1"/>
    <property type="molecule type" value="Genomic_DNA"/>
</dbReference>
<comment type="cofactor">
    <cofactor evidence="1 10">
        <name>FAD</name>
        <dbReference type="ChEBI" id="CHEBI:57692"/>
    </cofactor>
</comment>
<dbReference type="SUPFAM" id="SSF69000">
    <property type="entry name" value="FAD-dependent thiol oxidase"/>
    <property type="match status" value="1"/>
</dbReference>
<accession>A0A7R9BRL8</accession>
<dbReference type="GO" id="GO:0016971">
    <property type="term" value="F:flavin-dependent sulfhydryl oxidase activity"/>
    <property type="evidence" value="ECO:0007669"/>
    <property type="project" value="InterPro"/>
</dbReference>
<dbReference type="Pfam" id="PF18371">
    <property type="entry name" value="FAD_SOX"/>
    <property type="match status" value="1"/>
</dbReference>
<evidence type="ECO:0000256" key="9">
    <source>
        <dbReference type="ARBA" id="ARBA00048864"/>
    </source>
</evidence>
<dbReference type="InterPro" id="IPR039798">
    <property type="entry name" value="Sulfhydryl_oxidase"/>
</dbReference>
<dbReference type="GO" id="GO:0000139">
    <property type="term" value="C:Golgi membrane"/>
    <property type="evidence" value="ECO:0007669"/>
    <property type="project" value="TreeGrafter"/>
</dbReference>
<keyword evidence="15" id="KW-1185">Reference proteome</keyword>
<gene>
    <name evidence="14" type="ORF">NMOB1V02_LOCUS6866</name>
</gene>
<keyword evidence="8" id="KW-0325">Glycoprotein</keyword>
<dbReference type="PROSITE" id="PS51352">
    <property type="entry name" value="THIOREDOXIN_2"/>
    <property type="match status" value="1"/>
</dbReference>
<dbReference type="InterPro" id="IPR017905">
    <property type="entry name" value="ERV/ALR_sulphydryl_oxidase"/>
</dbReference>
<keyword evidence="4" id="KW-0732">Signal</keyword>
<evidence type="ECO:0000256" key="8">
    <source>
        <dbReference type="ARBA" id="ARBA00023180"/>
    </source>
</evidence>
<reference evidence="14" key="1">
    <citation type="submission" date="2020-11" db="EMBL/GenBank/DDBJ databases">
        <authorList>
            <person name="Tran Van P."/>
        </authorList>
    </citation>
    <scope>NUCLEOTIDE SEQUENCE</scope>
</reference>
<sequence length="652" mass="74449">MASMAAARTMPFPCAPVRVCVMVVVVGLLMMIGRVDGLYSASDKVQLMDSTNFEKWVFGSKAAWVVEFYSSWCGFCKGFAPTWKKLGVEINGWRGALRLGALDCADDANVDICRRYVPVGYPTVRLFPPGVTSKDFEGEQIEAVVRETVESLISRLTDFAEEVKDKYNMDHYPHLRLLRDEDLPPTQPGDLARMIVIEGSDKLSEGDIDTRPLLLESALYKGVKAFRISPNHPFRNQLKIQSVPAVIFLDKNGNIAEKHENKILLKEQVHLAFEHLLGKEKVLESFEYNSGVPRADESHSLRPNTVKRAEYPPLIPVHMEDLESAIGYALRHEVVLKREVNGQPRQALIKFLQMLLVYFPGEDLVLKGLQEVEKYVNEHISFTGDEFKQFLDPLDGMDGRGLIPKSKNYITCKGSSDKFRGFPCGLWTLFHVLSMEAFRQNDQARFKEVPQGIFGFIKNFFSCRYCARHFVEMATDTWEEFKDLAEMVLWLWRNHNKVNKRLARDASEDPQHPKVQFPAPQHCPNCYDKSNSEWILEQVLEFLQNRYDTSAIIRQKQAQIPAPKQSHIKETAKRAESKLHPAWPKEDIIDTDDTKPRQGKGSSSSADYTVTTMMHVGSVGILILLYCFITNKRRTKRRLSTLLPLFTKRVPD</sequence>
<keyword evidence="10" id="KW-1133">Transmembrane helix</keyword>
<name>A0A7R9BRL8_9CRUS</name>
<evidence type="ECO:0000256" key="3">
    <source>
        <dbReference type="ARBA" id="ARBA00022630"/>
    </source>
</evidence>
<dbReference type="AlphaFoldDB" id="A0A7R9BRL8"/>
<comment type="similarity">
    <text evidence="2">Belongs to the quiescin-sulfhydryl oxidase (QSOX) family.</text>
</comment>
<keyword evidence="10" id="KW-0812">Transmembrane</keyword>
<keyword evidence="3 10" id="KW-0285">Flavoprotein</keyword>
<dbReference type="PANTHER" id="PTHR22897">
    <property type="entry name" value="QUIESCIN Q6-RELATED SULFHYDRYL OXIDASE"/>
    <property type="match status" value="1"/>
</dbReference>
<keyword evidence="10" id="KW-0472">Membrane</keyword>
<dbReference type="Gene3D" id="3.40.30.10">
    <property type="entry name" value="Glutaredoxin"/>
    <property type="match status" value="1"/>
</dbReference>
<dbReference type="PANTHER" id="PTHR22897:SF8">
    <property type="entry name" value="SULFHYDRYL OXIDASE"/>
    <property type="match status" value="1"/>
</dbReference>
<dbReference type="EC" id="1.8.3.2" evidence="10"/>
<comment type="catalytic activity">
    <reaction evidence="9 10">
        <text>2 R'C(R)SH + O2 = R'C(R)S-S(R)CR' + H2O2</text>
        <dbReference type="Rhea" id="RHEA:17357"/>
        <dbReference type="ChEBI" id="CHEBI:15379"/>
        <dbReference type="ChEBI" id="CHEBI:16240"/>
        <dbReference type="ChEBI" id="CHEBI:16520"/>
        <dbReference type="ChEBI" id="CHEBI:17412"/>
        <dbReference type="EC" id="1.8.3.2"/>
    </reaction>
</comment>
<dbReference type="InterPro" id="IPR013766">
    <property type="entry name" value="Thioredoxin_domain"/>
</dbReference>
<dbReference type="Proteomes" id="UP000678499">
    <property type="component" value="Unassembled WGS sequence"/>
</dbReference>
<proteinExistence type="inferred from homology"/>
<evidence type="ECO:0000256" key="2">
    <source>
        <dbReference type="ARBA" id="ARBA00006041"/>
    </source>
</evidence>
<dbReference type="Gene3D" id="1.20.120.1960">
    <property type="entry name" value="QSOX sulfhydryl oxidase domain"/>
    <property type="match status" value="1"/>
</dbReference>
<dbReference type="InterPro" id="IPR036249">
    <property type="entry name" value="Thioredoxin-like_sf"/>
</dbReference>
<dbReference type="GO" id="GO:0006457">
    <property type="term" value="P:protein folding"/>
    <property type="evidence" value="ECO:0007669"/>
    <property type="project" value="TreeGrafter"/>
</dbReference>
<evidence type="ECO:0000256" key="1">
    <source>
        <dbReference type="ARBA" id="ARBA00001974"/>
    </source>
</evidence>
<dbReference type="Pfam" id="PF00085">
    <property type="entry name" value="Thioredoxin"/>
    <property type="match status" value="1"/>
</dbReference>
<dbReference type="OrthoDB" id="59470at2759"/>
<dbReference type="PROSITE" id="PS51324">
    <property type="entry name" value="ERV_ALR"/>
    <property type="match status" value="1"/>
</dbReference>
<keyword evidence="5 10" id="KW-0274">FAD</keyword>
<feature type="transmembrane region" description="Helical" evidence="10">
    <location>
        <begin position="608"/>
        <end position="629"/>
    </location>
</feature>
<keyword evidence="7" id="KW-1015">Disulfide bond</keyword>
<feature type="domain" description="ERV/ALR sulfhydryl oxidase" evidence="12">
    <location>
        <begin position="414"/>
        <end position="516"/>
    </location>
</feature>
<evidence type="ECO:0000313" key="15">
    <source>
        <dbReference type="Proteomes" id="UP000678499"/>
    </source>
</evidence>
<dbReference type="InterPro" id="IPR040986">
    <property type="entry name" value="QSOX_FAD-bd_dom"/>
</dbReference>
<evidence type="ECO:0000256" key="4">
    <source>
        <dbReference type="ARBA" id="ARBA00022729"/>
    </source>
</evidence>
<dbReference type="EMBL" id="CAJPEX010001535">
    <property type="protein sequence ID" value="CAG0919337.1"/>
    <property type="molecule type" value="Genomic_DNA"/>
</dbReference>
<feature type="region of interest" description="Disordered" evidence="11">
    <location>
        <begin position="585"/>
        <end position="606"/>
    </location>
</feature>
<dbReference type="GO" id="GO:0005615">
    <property type="term" value="C:extracellular space"/>
    <property type="evidence" value="ECO:0007669"/>
    <property type="project" value="TreeGrafter"/>
</dbReference>